<proteinExistence type="evidence at transcript level"/>
<feature type="region of interest" description="Disordered" evidence="1">
    <location>
        <begin position="1"/>
        <end position="53"/>
    </location>
</feature>
<sequence length="267" mass="30375">MTGKKKNPKLKSATQNENESDTPKVKKSQISKKSLQFDLSKNKSDENRTPDTVNQLSEQFPSVAPASTVNQQVVSVTVDAAVHKEQDPTLSVAYQKQLDRDKKEKAGMDRALENLMDRQDLIIEKLFRIQQSIKTEAANNIHYLNLQLQTIQRAYDEFDVVHTDLLALLPRDKRGESTQKYLNFEVLHGQLYVEVQTMIANKLKADTNVALPLNANASSLQTRPQVVNNVPHLQVPLPTFDGKLENWYAFKSMFRTVMDRYPHESPA</sequence>
<dbReference type="AlphaFoldDB" id="A0A0P6K0Z2"/>
<feature type="non-terminal residue" evidence="2">
    <location>
        <position position="267"/>
    </location>
</feature>
<dbReference type="EMBL" id="GDUN01000480">
    <property type="protein sequence ID" value="JAN95439.1"/>
    <property type="molecule type" value="mRNA"/>
</dbReference>
<evidence type="ECO:0000313" key="2">
    <source>
        <dbReference type="EMBL" id="JAN95439.1"/>
    </source>
</evidence>
<organism evidence="2">
    <name type="scientific">Aedes aegypti</name>
    <name type="common">Yellowfever mosquito</name>
    <name type="synonym">Culex aegypti</name>
    <dbReference type="NCBI Taxonomy" id="7159"/>
    <lineage>
        <taxon>Eukaryota</taxon>
        <taxon>Metazoa</taxon>
        <taxon>Ecdysozoa</taxon>
        <taxon>Arthropoda</taxon>
        <taxon>Hexapoda</taxon>
        <taxon>Insecta</taxon>
        <taxon>Pterygota</taxon>
        <taxon>Neoptera</taxon>
        <taxon>Endopterygota</taxon>
        <taxon>Diptera</taxon>
        <taxon>Nematocera</taxon>
        <taxon>Culicoidea</taxon>
        <taxon>Culicidae</taxon>
        <taxon>Culicinae</taxon>
        <taxon>Aedini</taxon>
        <taxon>Aedes</taxon>
        <taxon>Stegomyia</taxon>
    </lineage>
</organism>
<accession>A0A0P6K0Z2</accession>
<evidence type="ECO:0000256" key="1">
    <source>
        <dbReference type="SAM" id="MobiDB-lite"/>
    </source>
</evidence>
<protein>
    <submittedName>
        <fullName evidence="2">Uncharacterized protein</fullName>
    </submittedName>
</protein>
<reference evidence="2" key="1">
    <citation type="journal article" date="2016" name="PLoS ONE">
        <title>A Deep Insight into the Sialome of Male and Female Aedes aegypti Mosquitoes.</title>
        <authorList>
            <person name="Ribeiro J.M."/>
            <person name="Martin-Martin I."/>
            <person name="Arca B."/>
            <person name="Calvo E."/>
        </authorList>
    </citation>
    <scope>NUCLEOTIDE SEQUENCE</scope>
    <source>
        <strain evidence="2">Liverpool</strain>
        <tissue evidence="2">Salivary glands</tissue>
    </source>
</reference>
<name>A0A0P6K0Z2_AEDAE</name>
<feature type="compositionally biased region" description="Basic and acidic residues" evidence="1">
    <location>
        <begin position="40"/>
        <end position="49"/>
    </location>
</feature>